<evidence type="ECO:0000259" key="1">
    <source>
        <dbReference type="Pfam" id="PF13468"/>
    </source>
</evidence>
<evidence type="ECO:0000313" key="2">
    <source>
        <dbReference type="EMBL" id="MFC3493103.1"/>
    </source>
</evidence>
<dbReference type="InterPro" id="IPR029068">
    <property type="entry name" value="Glyas_Bleomycin-R_OHBP_Dase"/>
</dbReference>
<dbReference type="InterPro" id="IPR025870">
    <property type="entry name" value="Glyoxalase-like_dom"/>
</dbReference>
<reference evidence="3" key="1">
    <citation type="journal article" date="2019" name="Int. J. Syst. Evol. Microbiol.">
        <title>The Global Catalogue of Microorganisms (GCM) 10K type strain sequencing project: providing services to taxonomists for standard genome sequencing and annotation.</title>
        <authorList>
            <consortium name="The Broad Institute Genomics Platform"/>
            <consortium name="The Broad Institute Genome Sequencing Center for Infectious Disease"/>
            <person name="Wu L."/>
            <person name="Ma J."/>
        </authorList>
    </citation>
    <scope>NUCLEOTIDE SEQUENCE [LARGE SCALE GENOMIC DNA]</scope>
    <source>
        <strain evidence="3">CGMCC 4.7396</strain>
    </source>
</reference>
<dbReference type="RefSeq" id="WP_387974879.1">
    <property type="nucleotide sequence ID" value="NZ_JBHRWO010000010.1"/>
</dbReference>
<proteinExistence type="predicted"/>
<comment type="caution">
    <text evidence="2">The sequence shown here is derived from an EMBL/GenBank/DDBJ whole genome shotgun (WGS) entry which is preliminary data.</text>
</comment>
<name>A0ABV7Q0P9_9ACTN</name>
<evidence type="ECO:0000313" key="3">
    <source>
        <dbReference type="Proteomes" id="UP001595712"/>
    </source>
</evidence>
<dbReference type="SUPFAM" id="SSF54593">
    <property type="entry name" value="Glyoxalase/Bleomycin resistance protein/Dihydroxybiphenyl dioxygenase"/>
    <property type="match status" value="1"/>
</dbReference>
<keyword evidence="3" id="KW-1185">Reference proteome</keyword>
<protein>
    <submittedName>
        <fullName evidence="2">VOC family protein</fullName>
    </submittedName>
</protein>
<gene>
    <name evidence="2" type="ORF">ACFO8M_11470</name>
</gene>
<organism evidence="2 3">
    <name type="scientific">Glycomyces rhizosphaerae</name>
    <dbReference type="NCBI Taxonomy" id="2054422"/>
    <lineage>
        <taxon>Bacteria</taxon>
        <taxon>Bacillati</taxon>
        <taxon>Actinomycetota</taxon>
        <taxon>Actinomycetes</taxon>
        <taxon>Glycomycetales</taxon>
        <taxon>Glycomycetaceae</taxon>
        <taxon>Glycomyces</taxon>
    </lineage>
</organism>
<sequence length="327" mass="34346">MTSSEITGLHHVGLIVHDLNAALDTFRAFGFHLGPPSYPALPPAPGAVPEPIGAGNTHADFPRSFIELLAFAPDDSDRLPEGARLAPLQIPDAHLDATRNALQQSVSGLAARLDRFEGAHILVFTTTKAEATAVRWDRNGIRHTGARAAQRPIVTAEGTQMEPIKFLEISDDDPTAPPGLLPEGRVGAAEDAPGAVLDAQIGLAHPNGAKALAECVLCFPADGLDEAAERYERYLGIAPRSGTRTFDLGSSRLTLATANDLAAWLPGEVPPAEPALSAYVIETGDLDAAEQWLSDNKIGFGRTADGEPFIPAAAAHGAAVVFRQAMA</sequence>
<feature type="domain" description="Glyoxalase-like" evidence="1">
    <location>
        <begin position="9"/>
        <end position="234"/>
    </location>
</feature>
<accession>A0ABV7Q0P9</accession>
<dbReference type="Gene3D" id="3.10.180.10">
    <property type="entry name" value="2,3-Dihydroxybiphenyl 1,2-Dioxygenase, domain 1"/>
    <property type="match status" value="1"/>
</dbReference>
<dbReference type="EMBL" id="JBHRWO010000010">
    <property type="protein sequence ID" value="MFC3493103.1"/>
    <property type="molecule type" value="Genomic_DNA"/>
</dbReference>
<dbReference type="Pfam" id="PF13468">
    <property type="entry name" value="Glyoxalase_3"/>
    <property type="match status" value="1"/>
</dbReference>
<dbReference type="Proteomes" id="UP001595712">
    <property type="component" value="Unassembled WGS sequence"/>
</dbReference>